<dbReference type="AlphaFoldDB" id="A0ABD2Q4U6"/>
<accession>A0ABD2Q4U6</accession>
<keyword evidence="3" id="KW-1185">Reference proteome</keyword>
<evidence type="ECO:0000313" key="3">
    <source>
        <dbReference type="Proteomes" id="UP001626550"/>
    </source>
</evidence>
<proteinExistence type="predicted"/>
<dbReference type="Proteomes" id="UP001626550">
    <property type="component" value="Unassembled WGS sequence"/>
</dbReference>
<reference evidence="2 3" key="1">
    <citation type="submission" date="2024-11" db="EMBL/GenBank/DDBJ databases">
        <title>Adaptive evolution of stress response genes in parasites aligns with host niche diversity.</title>
        <authorList>
            <person name="Hahn C."/>
            <person name="Resl P."/>
        </authorList>
    </citation>
    <scope>NUCLEOTIDE SEQUENCE [LARGE SCALE GENOMIC DNA]</scope>
    <source>
        <strain evidence="2">EGGRZ-B1_66</strain>
        <tissue evidence="2">Body</tissue>
    </source>
</reference>
<evidence type="ECO:0000313" key="2">
    <source>
        <dbReference type="EMBL" id="KAL3314615.1"/>
    </source>
</evidence>
<sequence length="82" mass="8826">MASRVPPPPPPPPPPKQSPSFNGPPPPPPNAASMPNQANQNIMSLDAQQRIAQGLDLLKGAIQDSMKKQTYSVPNYSGPFYY</sequence>
<feature type="compositionally biased region" description="Low complexity" evidence="1">
    <location>
        <begin position="31"/>
        <end position="41"/>
    </location>
</feature>
<feature type="region of interest" description="Disordered" evidence="1">
    <location>
        <begin position="1"/>
        <end position="47"/>
    </location>
</feature>
<gene>
    <name evidence="2" type="ORF">Ciccas_006759</name>
</gene>
<protein>
    <submittedName>
        <fullName evidence="2">Uncharacterized protein</fullName>
    </submittedName>
</protein>
<feature type="compositionally biased region" description="Pro residues" evidence="1">
    <location>
        <begin position="1"/>
        <end position="30"/>
    </location>
</feature>
<dbReference type="EMBL" id="JBJKFK010000946">
    <property type="protein sequence ID" value="KAL3314615.1"/>
    <property type="molecule type" value="Genomic_DNA"/>
</dbReference>
<evidence type="ECO:0000256" key="1">
    <source>
        <dbReference type="SAM" id="MobiDB-lite"/>
    </source>
</evidence>
<name>A0ABD2Q4U6_9PLAT</name>
<organism evidence="2 3">
    <name type="scientific">Cichlidogyrus casuarinus</name>
    <dbReference type="NCBI Taxonomy" id="1844966"/>
    <lineage>
        <taxon>Eukaryota</taxon>
        <taxon>Metazoa</taxon>
        <taxon>Spiralia</taxon>
        <taxon>Lophotrochozoa</taxon>
        <taxon>Platyhelminthes</taxon>
        <taxon>Monogenea</taxon>
        <taxon>Monopisthocotylea</taxon>
        <taxon>Dactylogyridea</taxon>
        <taxon>Ancyrocephalidae</taxon>
        <taxon>Cichlidogyrus</taxon>
    </lineage>
</organism>
<comment type="caution">
    <text evidence="2">The sequence shown here is derived from an EMBL/GenBank/DDBJ whole genome shotgun (WGS) entry which is preliminary data.</text>
</comment>